<comment type="caution">
    <text evidence="1">The sequence shown here is derived from an EMBL/GenBank/DDBJ whole genome shotgun (WGS) entry which is preliminary data.</text>
</comment>
<reference evidence="2" key="1">
    <citation type="submission" date="2015-07" db="EMBL/GenBank/DDBJ databases">
        <authorList>
            <consortium name="Consortium for Microbial Forensics and Genomics (microFORGE)"/>
            <person name="Knight B.M."/>
            <person name="Roberts D.P."/>
            <person name="Lin D."/>
            <person name="Hari K."/>
            <person name="Fletcher J."/>
            <person name="Melcher U."/>
            <person name="Blagden T."/>
            <person name="Winegar R.A."/>
        </authorList>
    </citation>
    <scope>NUCLEOTIDE SEQUENCE [LARGE SCALE GENOMIC DNA]</scope>
    <source>
        <strain evidence="2">DSM 23493</strain>
    </source>
</reference>
<dbReference type="EMBL" id="LFXJ01000005">
    <property type="protein sequence ID" value="KMY31844.1"/>
    <property type="molecule type" value="Genomic_DNA"/>
</dbReference>
<dbReference type="Proteomes" id="UP000037326">
    <property type="component" value="Unassembled WGS sequence"/>
</dbReference>
<evidence type="ECO:0000313" key="1">
    <source>
        <dbReference type="EMBL" id="KMY31844.1"/>
    </source>
</evidence>
<organism evidence="1 2">
    <name type="scientific">Lysinibacillus xylanilyticus</name>
    <dbReference type="NCBI Taxonomy" id="582475"/>
    <lineage>
        <taxon>Bacteria</taxon>
        <taxon>Bacillati</taxon>
        <taxon>Bacillota</taxon>
        <taxon>Bacilli</taxon>
        <taxon>Bacillales</taxon>
        <taxon>Bacillaceae</taxon>
        <taxon>Lysinibacillus</taxon>
    </lineage>
</organism>
<dbReference type="RefSeq" id="WP_049664643.1">
    <property type="nucleotide sequence ID" value="NZ_JBIVOC010000002.1"/>
</dbReference>
<name>A0A0K9FB77_9BACI</name>
<dbReference type="PATRIC" id="fig|582475.4.peg.778"/>
<dbReference type="AlphaFoldDB" id="A0A0K9FB77"/>
<gene>
    <name evidence="1" type="ORF">ACZ11_06545</name>
</gene>
<accession>A0A0K9FB77</accession>
<sequence length="73" mass="8534">MKEQLIKVMQRQQVVNMMYVAKSGVITKRRVKIIKLVGDSFTAFCFTRQAKRTFIINNVLAILPVTHRKREVI</sequence>
<evidence type="ECO:0000313" key="2">
    <source>
        <dbReference type="Proteomes" id="UP000037326"/>
    </source>
</evidence>
<dbReference type="GeneID" id="96597937"/>
<dbReference type="OrthoDB" id="2112405at2"/>
<proteinExistence type="predicted"/>
<protein>
    <submittedName>
        <fullName evidence="1">Transcriptional regulator</fullName>
    </submittedName>
</protein>